<dbReference type="GO" id="GO:0140359">
    <property type="term" value="F:ABC-type transporter activity"/>
    <property type="evidence" value="ECO:0007669"/>
    <property type="project" value="InterPro"/>
</dbReference>
<evidence type="ECO:0000256" key="4">
    <source>
        <dbReference type="ARBA" id="ARBA00022840"/>
    </source>
</evidence>
<evidence type="ECO:0000256" key="6">
    <source>
        <dbReference type="ARBA" id="ARBA00023136"/>
    </source>
</evidence>
<dbReference type="Pfam" id="PF00664">
    <property type="entry name" value="ABC_membrane"/>
    <property type="match status" value="1"/>
</dbReference>
<keyword evidence="2 7" id="KW-0812">Transmembrane</keyword>
<keyword evidence="11" id="KW-1185">Reference proteome</keyword>
<dbReference type="SUPFAM" id="SSF52540">
    <property type="entry name" value="P-loop containing nucleoside triphosphate hydrolases"/>
    <property type="match status" value="1"/>
</dbReference>
<feature type="transmembrane region" description="Helical" evidence="7">
    <location>
        <begin position="149"/>
        <end position="171"/>
    </location>
</feature>
<dbReference type="Gene3D" id="1.20.1560.10">
    <property type="entry name" value="ABC transporter type 1, transmembrane domain"/>
    <property type="match status" value="1"/>
</dbReference>
<keyword evidence="4 10" id="KW-0067">ATP-binding</keyword>
<dbReference type="GO" id="GO:0016887">
    <property type="term" value="F:ATP hydrolysis activity"/>
    <property type="evidence" value="ECO:0007669"/>
    <property type="project" value="InterPro"/>
</dbReference>
<gene>
    <name evidence="10" type="ORF">RSSSTS7063_01962</name>
</gene>
<dbReference type="EMBL" id="CABHNW010000003">
    <property type="protein sequence ID" value="VUX29553.1"/>
    <property type="molecule type" value="Genomic_DNA"/>
</dbReference>
<evidence type="ECO:0000256" key="3">
    <source>
        <dbReference type="ARBA" id="ARBA00022741"/>
    </source>
</evidence>
<feature type="transmembrane region" description="Helical" evidence="7">
    <location>
        <begin position="294"/>
        <end position="319"/>
    </location>
</feature>
<evidence type="ECO:0000259" key="8">
    <source>
        <dbReference type="PROSITE" id="PS50893"/>
    </source>
</evidence>
<organism evidence="10 11">
    <name type="scientific">Blautia luti</name>
    <dbReference type="NCBI Taxonomy" id="89014"/>
    <lineage>
        <taxon>Bacteria</taxon>
        <taxon>Bacillati</taxon>
        <taxon>Bacillota</taxon>
        <taxon>Clostridia</taxon>
        <taxon>Lachnospirales</taxon>
        <taxon>Lachnospiraceae</taxon>
        <taxon>Blautia</taxon>
    </lineage>
</organism>
<keyword evidence="6 7" id="KW-0472">Membrane</keyword>
<keyword evidence="3" id="KW-0547">Nucleotide-binding</keyword>
<name>A0A564VBN1_9FIRM</name>
<protein>
    <submittedName>
        <fullName evidence="10">Multidrug export ATP-binding/permease protein</fullName>
        <ecNumber evidence="10">3.6.3.-</ecNumber>
    </submittedName>
</protein>
<dbReference type="PROSITE" id="PS50929">
    <property type="entry name" value="ABC_TM1F"/>
    <property type="match status" value="1"/>
</dbReference>
<evidence type="ECO:0000259" key="9">
    <source>
        <dbReference type="PROSITE" id="PS50929"/>
    </source>
</evidence>
<dbReference type="InterPro" id="IPR011527">
    <property type="entry name" value="ABC1_TM_dom"/>
</dbReference>
<proteinExistence type="predicted"/>
<evidence type="ECO:0000256" key="5">
    <source>
        <dbReference type="ARBA" id="ARBA00022989"/>
    </source>
</evidence>
<accession>A0A564VBN1</accession>
<dbReference type="GO" id="GO:0034040">
    <property type="term" value="F:ATPase-coupled lipid transmembrane transporter activity"/>
    <property type="evidence" value="ECO:0007669"/>
    <property type="project" value="TreeGrafter"/>
</dbReference>
<feature type="domain" description="ABC transporter" evidence="8">
    <location>
        <begin position="359"/>
        <end position="589"/>
    </location>
</feature>
<dbReference type="Pfam" id="PF00005">
    <property type="entry name" value="ABC_tran"/>
    <property type="match status" value="1"/>
</dbReference>
<feature type="transmembrane region" description="Helical" evidence="7">
    <location>
        <begin position="78"/>
        <end position="102"/>
    </location>
</feature>
<dbReference type="CDD" id="cd07346">
    <property type="entry name" value="ABC_6TM_exporters"/>
    <property type="match status" value="1"/>
</dbReference>
<dbReference type="InterPro" id="IPR003593">
    <property type="entry name" value="AAA+_ATPase"/>
</dbReference>
<keyword evidence="5 7" id="KW-1133">Transmembrane helix</keyword>
<dbReference type="InterPro" id="IPR003439">
    <property type="entry name" value="ABC_transporter-like_ATP-bd"/>
</dbReference>
<reference evidence="10 11" key="1">
    <citation type="submission" date="2019-07" db="EMBL/GenBank/DDBJ databases">
        <authorList>
            <person name="Hibberd C M."/>
            <person name="Gehrig L. J."/>
            <person name="Chang H.-W."/>
            <person name="Venkatesh S."/>
        </authorList>
    </citation>
    <scope>NUCLEOTIDE SEQUENCE [LARGE SCALE GENOMIC DNA]</scope>
    <source>
        <strain evidence="10">Blautia_luti_SSTS_Bg7063</strain>
    </source>
</reference>
<feature type="transmembrane region" description="Helical" evidence="7">
    <location>
        <begin position="38"/>
        <end position="58"/>
    </location>
</feature>
<dbReference type="PANTHER" id="PTHR24221:SF654">
    <property type="entry name" value="ATP-BINDING CASSETTE SUB-FAMILY B MEMBER 6"/>
    <property type="match status" value="1"/>
</dbReference>
<evidence type="ECO:0000256" key="1">
    <source>
        <dbReference type="ARBA" id="ARBA00004651"/>
    </source>
</evidence>
<dbReference type="GO" id="GO:0005886">
    <property type="term" value="C:plasma membrane"/>
    <property type="evidence" value="ECO:0007669"/>
    <property type="project" value="UniProtKB-SubCell"/>
</dbReference>
<evidence type="ECO:0000256" key="7">
    <source>
        <dbReference type="SAM" id="Phobius"/>
    </source>
</evidence>
<evidence type="ECO:0000313" key="11">
    <source>
        <dbReference type="Proteomes" id="UP000408482"/>
    </source>
</evidence>
<evidence type="ECO:0000256" key="2">
    <source>
        <dbReference type="ARBA" id="ARBA00022692"/>
    </source>
</evidence>
<dbReference type="RefSeq" id="WP_144092078.1">
    <property type="nucleotide sequence ID" value="NZ_CABHMX010000021.1"/>
</dbReference>
<comment type="subcellular location">
    <subcellularLocation>
        <location evidence="1">Cell membrane</location>
        <topology evidence="1">Multi-pass membrane protein</topology>
    </subcellularLocation>
</comment>
<dbReference type="GO" id="GO:0005524">
    <property type="term" value="F:ATP binding"/>
    <property type="evidence" value="ECO:0007669"/>
    <property type="project" value="UniProtKB-KW"/>
</dbReference>
<feature type="transmembrane region" description="Helical" evidence="7">
    <location>
        <begin position="259"/>
        <end position="282"/>
    </location>
</feature>
<dbReference type="EC" id="3.6.3.-" evidence="10"/>
<feature type="domain" description="ABC transmembrane type-1" evidence="9">
    <location>
        <begin position="39"/>
        <end position="320"/>
    </location>
</feature>
<feature type="transmembrane region" description="Helical" evidence="7">
    <location>
        <begin position="177"/>
        <end position="196"/>
    </location>
</feature>
<dbReference type="Gene3D" id="3.40.50.300">
    <property type="entry name" value="P-loop containing nucleotide triphosphate hydrolases"/>
    <property type="match status" value="1"/>
</dbReference>
<dbReference type="InterPro" id="IPR039421">
    <property type="entry name" value="Type_1_exporter"/>
</dbReference>
<dbReference type="PROSITE" id="PS50893">
    <property type="entry name" value="ABC_TRANSPORTER_2"/>
    <property type="match status" value="1"/>
</dbReference>
<dbReference type="InterPro" id="IPR027417">
    <property type="entry name" value="P-loop_NTPase"/>
</dbReference>
<keyword evidence="10" id="KW-0378">Hydrolase</keyword>
<dbReference type="SUPFAM" id="SSF90123">
    <property type="entry name" value="ABC transporter transmembrane region"/>
    <property type="match status" value="1"/>
</dbReference>
<evidence type="ECO:0000313" key="10">
    <source>
        <dbReference type="EMBL" id="VUX29553.1"/>
    </source>
</evidence>
<dbReference type="Proteomes" id="UP000408482">
    <property type="component" value="Unassembled WGS sequence"/>
</dbReference>
<dbReference type="SMART" id="SM00382">
    <property type="entry name" value="AAA"/>
    <property type="match status" value="1"/>
</dbReference>
<dbReference type="InterPro" id="IPR036640">
    <property type="entry name" value="ABC1_TM_sf"/>
</dbReference>
<dbReference type="PANTHER" id="PTHR24221">
    <property type="entry name" value="ATP-BINDING CASSETTE SUB-FAMILY B"/>
    <property type="match status" value="1"/>
</dbReference>
<dbReference type="AlphaFoldDB" id="A0A564VBN1"/>
<sequence length="589" mass="66152">MKDKIFLVWKHLKQGTLKKMWKQTLWIYQYGKRYWKAMILYTLLGITGTGVSLISSLISKDLVDIITGHQTGKLLSTFAAMIGFSVANILVSQASGYASTFINLKVDSEIKNDIFSKMLVTDWESLTDYHTGDLVTRWSSDASNISSGILNWIPNLIIYTFRFISALAIVLYYDPTFALFALLGIPFSALLSRPLLRRMRDNNQRSAAMNAKLYGFNQEAFSNIQTIKAFDLIHFYTDKLKSLQKDYIDMRLDFQKMSILTSVLMSIIGFIVSYSCYGWGIYRVWSNAISYGTMTMFLSLSGTLTSAVNSLVSLIPSAISLTISAGRLMDIVEMPQEDYSQDSAVRSFEKQYREEGIGLNMQDLSYTYHNGTSVFANASMEAYPHEIVALVGPSGEGKTTMLRLILSLLTPQTGSFHVCAGKNHSNMLDMSPSTRKLFSYVPQGNTMFSGTIAENMRNVKQDATDEEIIEALKLACAWEFVEKLPDGIESVIKERGGGFSEGQAQRLSIARALLRKSPILLLDEATSALDVATERKVLRNIMQDTYPRTCIVTTHRPTVLNICTRVYAIRDKRCEVLGDGEIQKMVKEF</sequence>